<evidence type="ECO:0000313" key="3">
    <source>
        <dbReference type="Proteomes" id="UP000464013"/>
    </source>
</evidence>
<dbReference type="InterPro" id="IPR036291">
    <property type="entry name" value="NAD(P)-bd_dom_sf"/>
</dbReference>
<dbReference type="AlphaFoldDB" id="A0A6I6SUD7"/>
<dbReference type="OrthoDB" id="9803892at2"/>
<feature type="domain" description="NAD(P)-binding" evidence="1">
    <location>
        <begin position="7"/>
        <end position="187"/>
    </location>
</feature>
<dbReference type="Proteomes" id="UP000464013">
    <property type="component" value="Chromosome"/>
</dbReference>
<evidence type="ECO:0000259" key="1">
    <source>
        <dbReference type="Pfam" id="PF13460"/>
    </source>
</evidence>
<gene>
    <name evidence="2" type="ORF">EKK97_19415</name>
</gene>
<organism evidence="2 3">
    <name type="scientific">Billgrantia tianxiuensis</name>
    <dbReference type="NCBI Taxonomy" id="2497861"/>
    <lineage>
        <taxon>Bacteria</taxon>
        <taxon>Pseudomonadati</taxon>
        <taxon>Pseudomonadota</taxon>
        <taxon>Gammaproteobacteria</taxon>
        <taxon>Oceanospirillales</taxon>
        <taxon>Halomonadaceae</taxon>
        <taxon>Billgrantia</taxon>
    </lineage>
</organism>
<dbReference type="PANTHER" id="PTHR15020">
    <property type="entry name" value="FLAVIN REDUCTASE-RELATED"/>
    <property type="match status" value="1"/>
</dbReference>
<sequence>MTTLVIGANGQIGRQFCELAEAADLPIRAMIRDVAQQPWFQERGIETVIADLEGELDGAFDGCDQVIFTAGSGPHTGPDKTLLIDLYGAIRAADLATERALSRFIMVSAMRAERPLEAPEKLRPYMAAKHAADAHLRVAPVPHVILKPGRLIDEPVTQRVATSLEETGGENSVSRANVAHALLHLAQARDLLNREFVLLDGERPIAEALS</sequence>
<name>A0A6I6SUD7_9GAMM</name>
<evidence type="ECO:0000313" key="2">
    <source>
        <dbReference type="EMBL" id="QHC51330.1"/>
    </source>
</evidence>
<dbReference type="RefSeq" id="WP_159554462.1">
    <property type="nucleotide sequence ID" value="NZ_CP035042.1"/>
</dbReference>
<dbReference type="SUPFAM" id="SSF51735">
    <property type="entry name" value="NAD(P)-binding Rossmann-fold domains"/>
    <property type="match status" value="1"/>
</dbReference>
<dbReference type="InterPro" id="IPR016040">
    <property type="entry name" value="NAD(P)-bd_dom"/>
</dbReference>
<dbReference type="PANTHER" id="PTHR15020:SF50">
    <property type="entry name" value="UPF0659 PROTEIN YMR090W"/>
    <property type="match status" value="1"/>
</dbReference>
<reference evidence="2 3" key="1">
    <citation type="submission" date="2019-01" db="EMBL/GenBank/DDBJ databases">
        <title>Complete genome of a denitifying bacterium Halomons sp. BC-M4-5.</title>
        <authorList>
            <person name="Wang L."/>
            <person name="Shao Z."/>
        </authorList>
    </citation>
    <scope>NUCLEOTIDE SEQUENCE [LARGE SCALE GENOMIC DNA]</scope>
    <source>
        <strain evidence="2 3">BC-M4-5</strain>
    </source>
</reference>
<dbReference type="CDD" id="cd05243">
    <property type="entry name" value="SDR_a5"/>
    <property type="match status" value="1"/>
</dbReference>
<keyword evidence="3" id="KW-1185">Reference proteome</keyword>
<protein>
    <submittedName>
        <fullName evidence="2">SDR family oxidoreductase</fullName>
    </submittedName>
</protein>
<dbReference type="EMBL" id="CP035042">
    <property type="protein sequence ID" value="QHC51330.1"/>
    <property type="molecule type" value="Genomic_DNA"/>
</dbReference>
<dbReference type="Gene3D" id="3.40.50.720">
    <property type="entry name" value="NAD(P)-binding Rossmann-like Domain"/>
    <property type="match status" value="1"/>
</dbReference>
<proteinExistence type="predicted"/>
<dbReference type="KEGG" id="htx:EKK97_19415"/>
<dbReference type="Pfam" id="PF13460">
    <property type="entry name" value="NAD_binding_10"/>
    <property type="match status" value="1"/>
</dbReference>
<accession>A0A6I6SUD7</accession>